<dbReference type="Gene3D" id="3.30.200.20">
    <property type="entry name" value="Phosphorylase Kinase, domain 1"/>
    <property type="match status" value="1"/>
</dbReference>
<evidence type="ECO:0000256" key="2">
    <source>
        <dbReference type="ARBA" id="ARBA00022527"/>
    </source>
</evidence>
<protein>
    <recommendedName>
        <fullName evidence="1">non-specific serine/threonine protein kinase</fullName>
        <ecNumber evidence="1">2.7.11.1</ecNumber>
    </recommendedName>
</protein>
<evidence type="ECO:0000313" key="8">
    <source>
        <dbReference type="EMBL" id="KAH7550747.1"/>
    </source>
</evidence>
<dbReference type="PANTHER" id="PTHR11042">
    <property type="entry name" value="EUKARYOTIC TRANSLATION INITIATION FACTOR 2-ALPHA KINASE EIF2-ALPHA KINASE -RELATED"/>
    <property type="match status" value="1"/>
</dbReference>
<keyword evidence="9" id="KW-1185">Reference proteome</keyword>
<organism evidence="8 9">
    <name type="scientific">Xanthoceras sorbifolium</name>
    <dbReference type="NCBI Taxonomy" id="99658"/>
    <lineage>
        <taxon>Eukaryota</taxon>
        <taxon>Viridiplantae</taxon>
        <taxon>Streptophyta</taxon>
        <taxon>Embryophyta</taxon>
        <taxon>Tracheophyta</taxon>
        <taxon>Spermatophyta</taxon>
        <taxon>Magnoliopsida</taxon>
        <taxon>eudicotyledons</taxon>
        <taxon>Gunneridae</taxon>
        <taxon>Pentapetalae</taxon>
        <taxon>rosids</taxon>
        <taxon>malvids</taxon>
        <taxon>Sapindales</taxon>
        <taxon>Sapindaceae</taxon>
        <taxon>Xanthoceroideae</taxon>
        <taxon>Xanthoceras</taxon>
    </lineage>
</organism>
<dbReference type="InterPro" id="IPR000719">
    <property type="entry name" value="Prot_kinase_dom"/>
</dbReference>
<evidence type="ECO:0000256" key="4">
    <source>
        <dbReference type="ARBA" id="ARBA00022741"/>
    </source>
</evidence>
<evidence type="ECO:0000256" key="3">
    <source>
        <dbReference type="ARBA" id="ARBA00022679"/>
    </source>
</evidence>
<sequence>MLYAVKKIPFDSVELDKVLREVRMLSLLKHKNITGYYQAWIEKLAVDDSIHKEYEAMWEEPIAKPKCLYIQMELCESKLSEVVKKEKIDKKIAWEYFKQIVEGVEYMQTKEVIHMDLGIWNVLLDESKNIKISDFGLAKSFEENVQPFTSSASIGNKLYRPPEMRKVNSNVDEKVDIYGLGVILFELLHFFPTTTEKLEILTNFSKLGKFSKSLNIEQYIQSFISELLSKEPGNRPSAAKILEQQPWTTIEKKDEVDGA</sequence>
<dbReference type="EC" id="2.7.11.1" evidence="1"/>
<evidence type="ECO:0000256" key="5">
    <source>
        <dbReference type="ARBA" id="ARBA00022777"/>
    </source>
</evidence>
<dbReference type="PROSITE" id="PS50011">
    <property type="entry name" value="PROTEIN_KINASE_DOM"/>
    <property type="match status" value="1"/>
</dbReference>
<reference evidence="8 9" key="1">
    <citation type="submission" date="2021-02" db="EMBL/GenBank/DDBJ databases">
        <title>Plant Genome Project.</title>
        <authorList>
            <person name="Zhang R.-G."/>
        </authorList>
    </citation>
    <scope>NUCLEOTIDE SEQUENCE [LARGE SCALE GENOMIC DNA]</scope>
    <source>
        <tissue evidence="8">Leaves</tissue>
    </source>
</reference>
<comment type="caution">
    <text evidence="8">The sequence shown here is derived from an EMBL/GenBank/DDBJ whole genome shotgun (WGS) entry which is preliminary data.</text>
</comment>
<keyword evidence="6" id="KW-0067">ATP-binding</keyword>
<dbReference type="PANTHER" id="PTHR11042:SF160">
    <property type="entry name" value="EUKARYOTIC TRANSLATION INITIATION FACTOR 2-ALPHA KINASE 1"/>
    <property type="match status" value="1"/>
</dbReference>
<accession>A0ABQ8HA12</accession>
<keyword evidence="3" id="KW-0808">Transferase</keyword>
<evidence type="ECO:0000259" key="7">
    <source>
        <dbReference type="PROSITE" id="PS50011"/>
    </source>
</evidence>
<gene>
    <name evidence="8" type="ORF">JRO89_XS13G0261500</name>
</gene>
<dbReference type="InterPro" id="IPR011009">
    <property type="entry name" value="Kinase-like_dom_sf"/>
</dbReference>
<dbReference type="Pfam" id="PF00069">
    <property type="entry name" value="Pkinase"/>
    <property type="match status" value="1"/>
</dbReference>
<dbReference type="SUPFAM" id="SSF56112">
    <property type="entry name" value="Protein kinase-like (PK-like)"/>
    <property type="match status" value="1"/>
</dbReference>
<keyword evidence="2" id="KW-0723">Serine/threonine-protein kinase</keyword>
<dbReference type="Gene3D" id="1.10.510.10">
    <property type="entry name" value="Transferase(Phosphotransferase) domain 1"/>
    <property type="match status" value="1"/>
</dbReference>
<dbReference type="EMBL" id="JAFEMO010000013">
    <property type="protein sequence ID" value="KAH7550747.1"/>
    <property type="molecule type" value="Genomic_DNA"/>
</dbReference>
<evidence type="ECO:0000256" key="1">
    <source>
        <dbReference type="ARBA" id="ARBA00012513"/>
    </source>
</evidence>
<keyword evidence="5" id="KW-0418">Kinase</keyword>
<dbReference type="Proteomes" id="UP000827721">
    <property type="component" value="Unassembled WGS sequence"/>
</dbReference>
<keyword evidence="4" id="KW-0547">Nucleotide-binding</keyword>
<feature type="domain" description="Protein kinase" evidence="7">
    <location>
        <begin position="1"/>
        <end position="248"/>
    </location>
</feature>
<evidence type="ECO:0000256" key="6">
    <source>
        <dbReference type="ARBA" id="ARBA00022840"/>
    </source>
</evidence>
<proteinExistence type="predicted"/>
<name>A0ABQ8HA12_9ROSI</name>
<evidence type="ECO:0000313" key="9">
    <source>
        <dbReference type="Proteomes" id="UP000827721"/>
    </source>
</evidence>
<dbReference type="InterPro" id="IPR050339">
    <property type="entry name" value="CC_SR_Kinase"/>
</dbReference>